<dbReference type="Pfam" id="PF15469">
    <property type="entry name" value="Sec5"/>
    <property type="match status" value="1"/>
</dbReference>
<dbReference type="GO" id="GO:0006893">
    <property type="term" value="P:Golgi to plasma membrane transport"/>
    <property type="evidence" value="ECO:0007669"/>
    <property type="project" value="InterPro"/>
</dbReference>
<name>A0A7S3L1M1_9STRA</name>
<gene>
    <name evidence="6" type="ORF">ACOF00016_LOCUS4019</name>
</gene>
<accession>A0A7S3L1M1</accession>
<dbReference type="PANTHER" id="PTHR13043:SF1">
    <property type="entry name" value="EXOCYST COMPLEX COMPONENT 2"/>
    <property type="match status" value="1"/>
</dbReference>
<dbReference type="EMBL" id="HBIM01004699">
    <property type="protein sequence ID" value="CAE0406090.1"/>
    <property type="molecule type" value="Transcribed_RNA"/>
</dbReference>
<feature type="region of interest" description="Disordered" evidence="4">
    <location>
        <begin position="247"/>
        <end position="315"/>
    </location>
</feature>
<dbReference type="InterPro" id="IPR029175">
    <property type="entry name" value="EXOC2/Sec5"/>
</dbReference>
<dbReference type="AlphaFoldDB" id="A0A7S3L1M1"/>
<evidence type="ECO:0000256" key="2">
    <source>
        <dbReference type="ARBA" id="ARBA00022448"/>
    </source>
</evidence>
<keyword evidence="3" id="KW-0268">Exocytosis</keyword>
<organism evidence="6">
    <name type="scientific">Amphora coffeiformis</name>
    <dbReference type="NCBI Taxonomy" id="265554"/>
    <lineage>
        <taxon>Eukaryota</taxon>
        <taxon>Sar</taxon>
        <taxon>Stramenopiles</taxon>
        <taxon>Ochrophyta</taxon>
        <taxon>Bacillariophyta</taxon>
        <taxon>Bacillariophyceae</taxon>
        <taxon>Bacillariophycidae</taxon>
        <taxon>Thalassiophysales</taxon>
        <taxon>Catenulaceae</taxon>
        <taxon>Amphora</taxon>
    </lineage>
</organism>
<dbReference type="GO" id="GO:0000145">
    <property type="term" value="C:exocyst"/>
    <property type="evidence" value="ECO:0007669"/>
    <property type="project" value="InterPro"/>
</dbReference>
<keyword evidence="2" id="KW-0813">Transport</keyword>
<dbReference type="GO" id="GO:0006887">
    <property type="term" value="P:exocytosis"/>
    <property type="evidence" value="ECO:0007669"/>
    <property type="project" value="UniProtKB-KW"/>
</dbReference>
<proteinExistence type="inferred from homology"/>
<feature type="domain" description="Exocyst complex component EXOC2/Sec5 N-terminal" evidence="5">
    <location>
        <begin position="433"/>
        <end position="712"/>
    </location>
</feature>
<evidence type="ECO:0000259" key="5">
    <source>
        <dbReference type="Pfam" id="PF15469"/>
    </source>
</evidence>
<sequence length="1225" mass="135737">MAEEKNADRSSIEIKTLLRKLHPDRGSNHRDRVRALTKFRNYVLGGGGNSKKPEFYDDDIPLLLLGSAAPPQYIDPDDETLVGLYGLLQACGTPASDDSHGLKRSARPAMELTKQLLFDWKDETASKEPTGPKNVIANSFLSLPVKYYAHMQLHVHIRGEDTRAAAQEEACQTLVLLLEHHLAEDGEKPSPCMVDDVLHNPKAQQVFELWLPRHTTAAQRDKIKQNSTAREGEISVQQRQDALLKDDYFDDAGGGGGGGAADLDDVDHHEAEDESESSAAVDADDAIAVMRKRRKETAKEMKSMARDGAHQNHATAVRWEDSQLAREQAARAAMAGKTGKHETVRDSQEAAKEEFERQDERSKNLARDPLGIIQTPDFNLRDVDKSQAELFEQALLEIQEELQKAEAAGDEAQVAKIAQQKESLESLIDRMGGIEAMENAANLKYSVLPTSPLFDPRLFLTLVHRGADYNKLVGSLDRLSSKTENQVEQLQNLVRENFPLFVRCAEGYEEFRRTSQNIVGMGVNERVGKLEAVAETATFQARKSFKPLLDNTEEVRKVQSAMAVLNRISPILQTPALMRQHLENRRYSQALKTFRRVLVVDDTCRIELLNRVKAQAEDCVRQARHDLERRLAKDNVPEDDLLDGVRDLGELLELDVANKARKSGDHDEEGIFDIGGTVIKVRDHPPALACLLLQAAHFSQKVKVIVRTVMESSQRIFSGESMSKVQMADADTGAAEDLGFGTGQSPGKSSNNQQWKYDVLDARVLSTIEAVRLARIWLPRLVRVGEAAREDEKRKAARLGVKLKRSKNPTNEFLTPFEVFLTNVAPTMMSLLEHVAFCSLGSTTRSGGKEVTMTFGKNANDKLRAILRSPLPPAQSNKVGKEIADLVEIISQNSGGANSLRPESSTSMFQLSPLDECKTFAESAVITIEKRRCIYAFDVCARGGTNRASGSGKFDADALLNCLRNLSEQLSRPDQCDTEVEKGCELVVRRCCEGLASYVRDRGDNARLAAVSECADMISVKIKEVISAVAKLTNNHQAVEEIILEDVVGLESAMFEEYLENIRQTVSGSVRIGWLDQDAAPSKDESSQTFPSYLCASLLAIVRCRAQVEECLGDRVRHVEGVTYQNLSMTTVAEGVVEGICKEVTKRKLNLKVRQADTLANELEFLRNTLKRFLGKDTLGKLEATLHMVSSKAGRGRDYQGGPDGLAALEELERLGRVYVLCLGD</sequence>
<dbReference type="InterPro" id="IPR039481">
    <property type="entry name" value="EXOC2/Sec5_N_dom"/>
</dbReference>
<protein>
    <recommendedName>
        <fullName evidence="5">Exocyst complex component EXOC2/Sec5 N-terminal domain-containing protein</fullName>
    </recommendedName>
</protein>
<evidence type="ECO:0000256" key="4">
    <source>
        <dbReference type="SAM" id="MobiDB-lite"/>
    </source>
</evidence>
<feature type="compositionally biased region" description="Basic and acidic residues" evidence="4">
    <location>
        <begin position="339"/>
        <end position="363"/>
    </location>
</feature>
<feature type="region of interest" description="Disordered" evidence="4">
    <location>
        <begin position="334"/>
        <end position="363"/>
    </location>
</feature>
<evidence type="ECO:0000256" key="3">
    <source>
        <dbReference type="ARBA" id="ARBA00022483"/>
    </source>
</evidence>
<evidence type="ECO:0000313" key="6">
    <source>
        <dbReference type="EMBL" id="CAE0406090.1"/>
    </source>
</evidence>
<comment type="similarity">
    <text evidence="1">Belongs to the SEC5 family.</text>
</comment>
<feature type="compositionally biased region" description="Basic and acidic residues" evidence="4">
    <location>
        <begin position="297"/>
        <end position="310"/>
    </location>
</feature>
<feature type="compositionally biased region" description="Polar residues" evidence="4">
    <location>
        <begin position="225"/>
        <end position="237"/>
    </location>
</feature>
<feature type="compositionally biased region" description="Low complexity" evidence="4">
    <location>
        <begin position="277"/>
        <end position="289"/>
    </location>
</feature>
<feature type="region of interest" description="Disordered" evidence="4">
    <location>
        <begin position="218"/>
        <end position="237"/>
    </location>
</feature>
<evidence type="ECO:0000256" key="1">
    <source>
        <dbReference type="ARBA" id="ARBA00010578"/>
    </source>
</evidence>
<dbReference type="PANTHER" id="PTHR13043">
    <property type="entry name" value="EXOCYST COMPLEX COMPONENT SEC5"/>
    <property type="match status" value="1"/>
</dbReference>
<reference evidence="6" key="1">
    <citation type="submission" date="2021-01" db="EMBL/GenBank/DDBJ databases">
        <authorList>
            <person name="Corre E."/>
            <person name="Pelletier E."/>
            <person name="Niang G."/>
            <person name="Scheremetjew M."/>
            <person name="Finn R."/>
            <person name="Kale V."/>
            <person name="Holt S."/>
            <person name="Cochrane G."/>
            <person name="Meng A."/>
            <person name="Brown T."/>
            <person name="Cohen L."/>
        </authorList>
    </citation>
    <scope>NUCLEOTIDE SEQUENCE</scope>
    <source>
        <strain evidence="6">CCMP127</strain>
    </source>
</reference>